<dbReference type="PANTHER" id="PTHR42894:SF1">
    <property type="entry name" value="N-(5'-PHOSPHORIBOSYL)ANTHRANILATE ISOMERASE"/>
    <property type="match status" value="1"/>
</dbReference>
<dbReference type="EMBL" id="JBHRTR010000027">
    <property type="protein sequence ID" value="MFC3228060.1"/>
    <property type="molecule type" value="Genomic_DNA"/>
</dbReference>
<dbReference type="GO" id="GO:0004640">
    <property type="term" value="F:phosphoribosylanthranilate isomerase activity"/>
    <property type="evidence" value="ECO:0007669"/>
    <property type="project" value="UniProtKB-EC"/>
</dbReference>
<dbReference type="Pfam" id="PF00697">
    <property type="entry name" value="PRAI"/>
    <property type="match status" value="1"/>
</dbReference>
<protein>
    <recommendedName>
        <fullName evidence="4 9">N-(5'-phosphoribosyl)anthranilate isomerase</fullName>
        <shortName evidence="9">PRAI</shortName>
        <ecNumber evidence="3 9">5.3.1.24</ecNumber>
    </recommendedName>
</protein>
<keyword evidence="5 9" id="KW-0028">Amino-acid biosynthesis</keyword>
<organism evidence="11 12">
    <name type="scientific">Marinibaculum pumilum</name>
    <dbReference type="NCBI Taxonomy" id="1766165"/>
    <lineage>
        <taxon>Bacteria</taxon>
        <taxon>Pseudomonadati</taxon>
        <taxon>Pseudomonadota</taxon>
        <taxon>Alphaproteobacteria</taxon>
        <taxon>Rhodospirillales</taxon>
        <taxon>Rhodospirillaceae</taxon>
        <taxon>Marinibaculum</taxon>
    </lineage>
</organism>
<dbReference type="HAMAP" id="MF_00135">
    <property type="entry name" value="PRAI"/>
    <property type="match status" value="1"/>
</dbReference>
<evidence type="ECO:0000256" key="5">
    <source>
        <dbReference type="ARBA" id="ARBA00022605"/>
    </source>
</evidence>
<evidence type="ECO:0000256" key="3">
    <source>
        <dbReference type="ARBA" id="ARBA00012572"/>
    </source>
</evidence>
<dbReference type="EC" id="5.3.1.24" evidence="3 9"/>
<name>A0ABV7L0Z4_9PROT</name>
<evidence type="ECO:0000313" key="11">
    <source>
        <dbReference type="EMBL" id="MFC3228060.1"/>
    </source>
</evidence>
<evidence type="ECO:0000256" key="2">
    <source>
        <dbReference type="ARBA" id="ARBA00004664"/>
    </source>
</evidence>
<reference evidence="12" key="1">
    <citation type="journal article" date="2019" name="Int. J. Syst. Evol. Microbiol.">
        <title>The Global Catalogue of Microorganisms (GCM) 10K type strain sequencing project: providing services to taxonomists for standard genome sequencing and annotation.</title>
        <authorList>
            <consortium name="The Broad Institute Genomics Platform"/>
            <consortium name="The Broad Institute Genome Sequencing Center for Infectious Disease"/>
            <person name="Wu L."/>
            <person name="Ma J."/>
        </authorList>
    </citation>
    <scope>NUCLEOTIDE SEQUENCE [LARGE SCALE GENOMIC DNA]</scope>
    <source>
        <strain evidence="12">KCTC 42964</strain>
    </source>
</reference>
<feature type="domain" description="N-(5'phosphoribosyl) anthranilate isomerase (PRAI)" evidence="10">
    <location>
        <begin position="5"/>
        <end position="209"/>
    </location>
</feature>
<comment type="similarity">
    <text evidence="9">Belongs to the TrpF family.</text>
</comment>
<proteinExistence type="inferred from homology"/>
<sequence>MKVTAKICGLKDAASLDAALAGGAGMVGFVFFPPSPRSLPAGKAAALMARVPAGVDRVAVLVDPDDALLDELVARTPVEILQLHGRESPERAAAIAARTGRRVMKAVKVKDAADLDGAAVYEPVVDHLLFDAWPPSRDGALPGGNGEPFDWPLLAGRRFGRPWLLSGGLTAENVASAVAASGAAGVDVSSGVERSPGVKDPARIAAFLDACAAL</sequence>
<dbReference type="InterPro" id="IPR011060">
    <property type="entry name" value="RibuloseP-bd_barrel"/>
</dbReference>
<dbReference type="Proteomes" id="UP001595528">
    <property type="component" value="Unassembled WGS sequence"/>
</dbReference>
<keyword evidence="7 9" id="KW-0057">Aromatic amino acid biosynthesis</keyword>
<dbReference type="InterPro" id="IPR044643">
    <property type="entry name" value="TrpF_fam"/>
</dbReference>
<keyword evidence="6 9" id="KW-0822">Tryptophan biosynthesis</keyword>
<gene>
    <name evidence="9" type="primary">trpF</name>
    <name evidence="11" type="ORF">ACFOGJ_12505</name>
</gene>
<comment type="caution">
    <text evidence="11">The sequence shown here is derived from an EMBL/GenBank/DDBJ whole genome shotgun (WGS) entry which is preliminary data.</text>
</comment>
<evidence type="ECO:0000256" key="9">
    <source>
        <dbReference type="HAMAP-Rule" id="MF_00135"/>
    </source>
</evidence>
<keyword evidence="12" id="KW-1185">Reference proteome</keyword>
<dbReference type="RefSeq" id="WP_379900810.1">
    <property type="nucleotide sequence ID" value="NZ_JBHRTR010000027.1"/>
</dbReference>
<comment type="pathway">
    <text evidence="2 9">Amino-acid biosynthesis; L-tryptophan biosynthesis; L-tryptophan from chorismate: step 3/5.</text>
</comment>
<evidence type="ECO:0000313" key="12">
    <source>
        <dbReference type="Proteomes" id="UP001595528"/>
    </source>
</evidence>
<dbReference type="InterPro" id="IPR013785">
    <property type="entry name" value="Aldolase_TIM"/>
</dbReference>
<evidence type="ECO:0000256" key="8">
    <source>
        <dbReference type="ARBA" id="ARBA00023235"/>
    </source>
</evidence>
<evidence type="ECO:0000256" key="1">
    <source>
        <dbReference type="ARBA" id="ARBA00001164"/>
    </source>
</evidence>
<dbReference type="PANTHER" id="PTHR42894">
    <property type="entry name" value="N-(5'-PHOSPHORIBOSYL)ANTHRANILATE ISOMERASE"/>
    <property type="match status" value="1"/>
</dbReference>
<evidence type="ECO:0000256" key="4">
    <source>
        <dbReference type="ARBA" id="ARBA00022272"/>
    </source>
</evidence>
<dbReference type="Gene3D" id="3.20.20.70">
    <property type="entry name" value="Aldolase class I"/>
    <property type="match status" value="1"/>
</dbReference>
<evidence type="ECO:0000256" key="6">
    <source>
        <dbReference type="ARBA" id="ARBA00022822"/>
    </source>
</evidence>
<dbReference type="CDD" id="cd00405">
    <property type="entry name" value="PRAI"/>
    <property type="match status" value="1"/>
</dbReference>
<dbReference type="InterPro" id="IPR001240">
    <property type="entry name" value="PRAI_dom"/>
</dbReference>
<evidence type="ECO:0000256" key="7">
    <source>
        <dbReference type="ARBA" id="ARBA00023141"/>
    </source>
</evidence>
<keyword evidence="8 9" id="KW-0413">Isomerase</keyword>
<dbReference type="NCBIfam" id="NF002295">
    <property type="entry name" value="PRK01222.1-1"/>
    <property type="match status" value="1"/>
</dbReference>
<dbReference type="SUPFAM" id="SSF51366">
    <property type="entry name" value="Ribulose-phoshate binding barrel"/>
    <property type="match status" value="1"/>
</dbReference>
<comment type="catalytic activity">
    <reaction evidence="1 9">
        <text>N-(5-phospho-beta-D-ribosyl)anthranilate = 1-(2-carboxyphenylamino)-1-deoxy-D-ribulose 5-phosphate</text>
        <dbReference type="Rhea" id="RHEA:21540"/>
        <dbReference type="ChEBI" id="CHEBI:18277"/>
        <dbReference type="ChEBI" id="CHEBI:58613"/>
        <dbReference type="EC" id="5.3.1.24"/>
    </reaction>
</comment>
<accession>A0ABV7L0Z4</accession>
<evidence type="ECO:0000259" key="10">
    <source>
        <dbReference type="Pfam" id="PF00697"/>
    </source>
</evidence>